<dbReference type="InterPro" id="IPR011527">
    <property type="entry name" value="ABC1_TM_dom"/>
</dbReference>
<dbReference type="PROSITE" id="PS50929">
    <property type="entry name" value="ABC_TM1F"/>
    <property type="match status" value="2"/>
</dbReference>
<dbReference type="Gene3D" id="1.20.1560.10">
    <property type="entry name" value="ABC transporter type 1, transmembrane domain"/>
    <property type="match status" value="2"/>
</dbReference>
<evidence type="ECO:0000256" key="14">
    <source>
        <dbReference type="SAM" id="Phobius"/>
    </source>
</evidence>
<evidence type="ECO:0000256" key="4">
    <source>
        <dbReference type="ARBA" id="ARBA00022448"/>
    </source>
</evidence>
<dbReference type="InterPro" id="IPR003439">
    <property type="entry name" value="ABC_transporter-like_ATP-bd"/>
</dbReference>
<evidence type="ECO:0000313" key="18">
    <source>
        <dbReference type="Proteomes" id="UP000825434"/>
    </source>
</evidence>
<dbReference type="SUPFAM" id="SSF90123">
    <property type="entry name" value="ABC transporter transmembrane region"/>
    <property type="match status" value="2"/>
</dbReference>
<dbReference type="PANTHER" id="PTHR24223">
    <property type="entry name" value="ATP-BINDING CASSETTE SUB-FAMILY C"/>
    <property type="match status" value="1"/>
</dbReference>
<dbReference type="Proteomes" id="UP000825434">
    <property type="component" value="Chromosome 4"/>
</dbReference>
<keyword evidence="7" id="KW-0547">Nucleotide-binding</keyword>
<evidence type="ECO:0000256" key="6">
    <source>
        <dbReference type="ARBA" id="ARBA00022737"/>
    </source>
</evidence>
<organism evidence="17 18">
    <name type="scientific">Candidozyma haemuli</name>
    <dbReference type="NCBI Taxonomy" id="45357"/>
    <lineage>
        <taxon>Eukaryota</taxon>
        <taxon>Fungi</taxon>
        <taxon>Dikarya</taxon>
        <taxon>Ascomycota</taxon>
        <taxon>Saccharomycotina</taxon>
        <taxon>Pichiomycetes</taxon>
        <taxon>Metschnikowiaceae</taxon>
        <taxon>Candidozyma</taxon>
    </lineage>
</organism>
<feature type="domain" description="ABC transmembrane type-1" evidence="16">
    <location>
        <begin position="301"/>
        <end position="576"/>
    </location>
</feature>
<protein>
    <submittedName>
        <fullName evidence="17">Uncharacterized protein</fullName>
    </submittedName>
</protein>
<dbReference type="EMBL" id="CP076664">
    <property type="protein sequence ID" value="QWU89510.1"/>
    <property type="molecule type" value="Genomic_DNA"/>
</dbReference>
<feature type="transmembrane region" description="Helical" evidence="14">
    <location>
        <begin position="106"/>
        <end position="125"/>
    </location>
</feature>
<keyword evidence="6" id="KW-0677">Repeat</keyword>
<evidence type="ECO:0000256" key="7">
    <source>
        <dbReference type="ARBA" id="ARBA00022741"/>
    </source>
</evidence>
<evidence type="ECO:0000256" key="8">
    <source>
        <dbReference type="ARBA" id="ARBA00022792"/>
    </source>
</evidence>
<feature type="domain" description="ABC transporter" evidence="15">
    <location>
        <begin position="1250"/>
        <end position="1486"/>
    </location>
</feature>
<feature type="transmembrane region" description="Helical" evidence="14">
    <location>
        <begin position="74"/>
        <end position="94"/>
    </location>
</feature>
<dbReference type="CDD" id="cd03244">
    <property type="entry name" value="ABCC_MRP_domain2"/>
    <property type="match status" value="1"/>
</dbReference>
<accession>A0ABX8IC39</accession>
<evidence type="ECO:0000256" key="13">
    <source>
        <dbReference type="SAM" id="MobiDB-lite"/>
    </source>
</evidence>
<feature type="transmembrane region" description="Helical" evidence="14">
    <location>
        <begin position="513"/>
        <end position="539"/>
    </location>
</feature>
<keyword evidence="5 14" id="KW-0812">Transmembrane</keyword>
<dbReference type="SUPFAM" id="SSF52540">
    <property type="entry name" value="P-loop containing nucleoside triphosphate hydrolases"/>
    <property type="match status" value="2"/>
</dbReference>
<feature type="transmembrane region" description="Helical" evidence="14">
    <location>
        <begin position="1056"/>
        <end position="1083"/>
    </location>
</feature>
<feature type="transmembrane region" description="Helical" evidence="14">
    <location>
        <begin position="409"/>
        <end position="429"/>
    </location>
</feature>
<feature type="transmembrane region" description="Helical" evidence="14">
    <location>
        <begin position="1153"/>
        <end position="1174"/>
    </location>
</feature>
<feature type="transmembrane region" description="Helical" evidence="14">
    <location>
        <begin position="1180"/>
        <end position="1201"/>
    </location>
</feature>
<dbReference type="SMART" id="SM00382">
    <property type="entry name" value="AAA"/>
    <property type="match status" value="2"/>
</dbReference>
<dbReference type="InterPro" id="IPR005336">
    <property type="entry name" value="MPC"/>
</dbReference>
<evidence type="ECO:0000256" key="9">
    <source>
        <dbReference type="ARBA" id="ARBA00022840"/>
    </source>
</evidence>
<feature type="transmembrane region" description="Helical" evidence="14">
    <location>
        <begin position="969"/>
        <end position="994"/>
    </location>
</feature>
<dbReference type="Pfam" id="PF00005">
    <property type="entry name" value="ABC_tran"/>
    <property type="match status" value="2"/>
</dbReference>
<comment type="similarity">
    <text evidence="3">Belongs to the mitochondrial pyruvate carrier (MPC) (TC 2.A.105) family.</text>
</comment>
<evidence type="ECO:0000256" key="3">
    <source>
        <dbReference type="ARBA" id="ARBA00006416"/>
    </source>
</evidence>
<reference evidence="17 18" key="1">
    <citation type="submission" date="2021-06" db="EMBL/GenBank/DDBJ databases">
        <title>Candida outbreak in Lebanon.</title>
        <authorList>
            <person name="Finianos M."/>
        </authorList>
    </citation>
    <scope>NUCLEOTIDE SEQUENCE [LARGE SCALE GENOMIC DNA]</scope>
    <source>
        <strain evidence="17">CA3LBN</strain>
    </source>
</reference>
<keyword evidence="10 14" id="KW-1133">Transmembrane helix</keyword>
<dbReference type="CDD" id="cd03250">
    <property type="entry name" value="ABCC_MRP_domain1"/>
    <property type="match status" value="1"/>
</dbReference>
<evidence type="ECO:0000256" key="2">
    <source>
        <dbReference type="ARBA" id="ARBA00004448"/>
    </source>
</evidence>
<evidence type="ECO:0000256" key="5">
    <source>
        <dbReference type="ARBA" id="ARBA00022692"/>
    </source>
</evidence>
<keyword evidence="12 14" id="KW-0472">Membrane</keyword>
<keyword evidence="4" id="KW-0813">Transport</keyword>
<keyword evidence="8" id="KW-0999">Mitochondrion inner membrane</keyword>
<dbReference type="CDD" id="cd18580">
    <property type="entry name" value="ABC_6TM_ABCC_D2"/>
    <property type="match status" value="1"/>
</dbReference>
<feature type="transmembrane region" description="Helical" evidence="14">
    <location>
        <begin position="137"/>
        <end position="156"/>
    </location>
</feature>
<dbReference type="InterPro" id="IPR017871">
    <property type="entry name" value="ABC_transporter-like_CS"/>
</dbReference>
<evidence type="ECO:0000256" key="11">
    <source>
        <dbReference type="ARBA" id="ARBA00023128"/>
    </source>
</evidence>
<feature type="transmembrane region" description="Helical" evidence="14">
    <location>
        <begin position="435"/>
        <end position="454"/>
    </location>
</feature>
<feature type="transmembrane region" description="Helical" evidence="14">
    <location>
        <begin position="928"/>
        <end position="949"/>
    </location>
</feature>
<evidence type="ECO:0000313" key="17">
    <source>
        <dbReference type="EMBL" id="QWU89510.1"/>
    </source>
</evidence>
<evidence type="ECO:0000259" key="16">
    <source>
        <dbReference type="PROSITE" id="PS50929"/>
    </source>
</evidence>
<dbReference type="Pfam" id="PF00664">
    <property type="entry name" value="ABC_membrane"/>
    <property type="match status" value="2"/>
</dbReference>
<dbReference type="InterPro" id="IPR003593">
    <property type="entry name" value="AAA+_ATPase"/>
</dbReference>
<dbReference type="CDD" id="cd18579">
    <property type="entry name" value="ABC_6TM_ABCC_D1"/>
    <property type="match status" value="1"/>
</dbReference>
<feature type="transmembrane region" description="Helical" evidence="14">
    <location>
        <begin position="276"/>
        <end position="295"/>
    </location>
</feature>
<dbReference type="InterPro" id="IPR050173">
    <property type="entry name" value="ABC_transporter_C-like"/>
</dbReference>
<dbReference type="InterPro" id="IPR027417">
    <property type="entry name" value="P-loop_NTPase"/>
</dbReference>
<keyword evidence="11" id="KW-0496">Mitochondrion</keyword>
<dbReference type="Gene3D" id="3.40.50.300">
    <property type="entry name" value="P-loop containing nucleotide triphosphate hydrolases"/>
    <property type="match status" value="2"/>
</dbReference>
<dbReference type="PROSITE" id="PS50893">
    <property type="entry name" value="ABC_TRANSPORTER_2"/>
    <property type="match status" value="2"/>
</dbReference>
<dbReference type="InterPro" id="IPR036640">
    <property type="entry name" value="ABC1_TM_sf"/>
</dbReference>
<dbReference type="Pfam" id="PF03650">
    <property type="entry name" value="MPC"/>
    <property type="match status" value="1"/>
</dbReference>
<dbReference type="PANTHER" id="PTHR24223:SF443">
    <property type="entry name" value="MULTIDRUG-RESISTANCE LIKE PROTEIN 1, ISOFORM I"/>
    <property type="match status" value="1"/>
</dbReference>
<keyword evidence="18" id="KW-1185">Reference proteome</keyword>
<evidence type="ECO:0000259" key="15">
    <source>
        <dbReference type="PROSITE" id="PS50893"/>
    </source>
</evidence>
<evidence type="ECO:0000256" key="1">
    <source>
        <dbReference type="ARBA" id="ARBA00004128"/>
    </source>
</evidence>
<dbReference type="InterPro" id="IPR044726">
    <property type="entry name" value="ABCC_6TM_D2"/>
</dbReference>
<feature type="domain" description="ABC transmembrane type-1" evidence="16">
    <location>
        <begin position="929"/>
        <end position="1213"/>
    </location>
</feature>
<dbReference type="InterPro" id="IPR044746">
    <property type="entry name" value="ABCC_6TM_D1"/>
</dbReference>
<feature type="region of interest" description="Disordered" evidence="13">
    <location>
        <begin position="859"/>
        <end position="878"/>
    </location>
</feature>
<feature type="domain" description="ABC transporter" evidence="15">
    <location>
        <begin position="609"/>
        <end position="854"/>
    </location>
</feature>
<evidence type="ECO:0000256" key="12">
    <source>
        <dbReference type="ARBA" id="ARBA00023136"/>
    </source>
</evidence>
<feature type="transmembrane region" description="Helical" evidence="14">
    <location>
        <begin position="328"/>
        <end position="346"/>
    </location>
</feature>
<comment type="subcellular location">
    <subcellularLocation>
        <location evidence="2">Mitochondrion inner membrane</location>
        <topology evidence="2">Multi-pass membrane protein</topology>
    </subcellularLocation>
    <subcellularLocation>
        <location evidence="1">Vacuole membrane</location>
        <topology evidence="1">Multi-pass membrane protein</topology>
    </subcellularLocation>
</comment>
<evidence type="ECO:0000256" key="10">
    <source>
        <dbReference type="ARBA" id="ARBA00022989"/>
    </source>
</evidence>
<feature type="transmembrane region" description="Helical" evidence="14">
    <location>
        <begin position="168"/>
        <end position="185"/>
    </location>
</feature>
<proteinExistence type="inferred from homology"/>
<sequence length="1621" mass="182093">MIPKPSEPLICGPRALLNPLVPTSENAFNPCFLVQLLLLLVVLVAPPAIYQLINSLRSPQYGSFSIKSTRWPHFFRCGLVVTVSLLTCWLTAQISIHERYADYKLIGFGSVSLLLVLVLLPLHIIEPLSLPIQSAPLLAFWPAFVVLQCAIIFQDSYTKWPILLSQKAAHIETVSVILSVVIFLLEASKRTWKPTHELLIHYLNDEVLARELKKPNFVEQITFTWMNKLITSSYENGTLNHLDLPEIPSRISTDLYMERLSKFYDPKKNPNVTKQGLLWALVKAFGPLGLISFSYEMIDKILNFVQPQLLRLLILFVSEKISDPTVPVLRGFIISFGMFFVTLIQTSMTNRFMMRIQEFGFSFRASLTSLVFQKSLRLSSQALSERSSGDIVNLISIDAPRVQTCAQEISTLVIAPTEFFICMLSLWALLGKASLAGAGVILFSFPLNAIIVRFQKRLSKKQMKIKDERNRVTNEILVSMRSIKFYSWENPMLKHLLDIRNGREMTNLRKKRLLGQVSSFLWILIPFLVSFATFATFAITSTVPLTSDIVFPALTLLEILSKPILNFPAVFNYIIEGSVALDRITNFLSSPEVDDSLISIKSSDHPTSLEIQNVSFLWSKPDTSEIREDMDFASFKYALRNINLKANKNDLVCIVGRVGSGKSALLSSIIGQLAAIHASSPHKRPSPISLHGSIAYCTQNPWIMNASVKDNILFGHEFDEDYYQRTIEACQLAPDLKILPDNDNTQVGEKGISLSGGQKARLALARAVYARANIYLLDDVLSAVDSHVGRNIVQQVFSRSGLLARSTIVLATNNIPVLSSASKIYYLENGSILEEAGYDEISPEAFPKLNRLITEFGSSTEVSKSPTPDESSEPPPYSKANMAPFEWNPLKKNTLSKKTAQSAEISAKGKVNWSVYYDYIKACSTSGVLVWVAIFVASTLISVRTTYWLKQWAERNSDIGNNSEALRFISIYAMLGLTTSILTSARGVLFWAFLGLRGGKIIHERMARRLMKVPMLFFERTPVGRIMNRFSNDVNKVDDALPRSFNNFLNACLRTIMTLLIVVFAIPSSLPVLVVLGISYRYFQKYYVAVQREMKRLVSVSRSPIFAHFQESLTGADTIRAYRQQDRFLFINDANVDFNLQSLYMLRSVNRWLSVRLQMMGSLLIWVSSSLLIYKASSSSALSAGMVGFVMSYSLQVTSWLRLIVRFSAEVESNIVSVERCLEYAELQPEEDVDDKFEQPGSGWPREGAIDVKDFSARYAKNLDTVLNNISFSVKAGEKVGVVGRTGAGKSSLVLAIFRMISLSEGSIFIDQVDTKKLRLFDLRHNLSIIPQDSHMFEGTVRDNLDPFKEHNDERLWRVLELSNLKETVERLDGGQGLDSPVSEGGGNFSAGQKQLICLGRALLNPSKVLLLDEATAAVDVQTDKIIQETIRHEFKEKTIITIAHRLDTVMDSDRILVLDHGEVKEYDSPDALLRDPHSRFRAFYQHKQHIMASAAGHASKFQRFLNAETGPKTVHFWAPVFKWSLVIAGLNDIQRPVEKLSGTQQLALFATGAIWTRWAGFAIKPRNYLLASVNFFLGGVAGYQLTRIVRYRIAEGDNTSQVFHYIFNGEPATKTEPEKA</sequence>
<gene>
    <name evidence="17" type="ORF">CA3LBN_003833</name>
</gene>
<feature type="transmembrane region" description="Helical" evidence="14">
    <location>
        <begin position="32"/>
        <end position="53"/>
    </location>
</feature>
<keyword evidence="9" id="KW-0067">ATP-binding</keyword>
<dbReference type="PROSITE" id="PS00211">
    <property type="entry name" value="ABC_TRANSPORTER_1"/>
    <property type="match status" value="2"/>
</dbReference>
<name>A0ABX8IC39_9ASCO</name>